<dbReference type="AlphaFoldDB" id="A0A068X3S4"/>
<dbReference type="Proteomes" id="UP000492820">
    <property type="component" value="Unassembled WGS sequence"/>
</dbReference>
<feature type="signal peptide" evidence="1">
    <location>
        <begin position="1"/>
        <end position="20"/>
    </location>
</feature>
<evidence type="ECO:0000313" key="4">
    <source>
        <dbReference type="WBParaSite" id="EgrG_000394400"/>
    </source>
</evidence>
<feature type="chain" id="PRO_5035983694" evidence="1">
    <location>
        <begin position="21"/>
        <end position="77"/>
    </location>
</feature>
<gene>
    <name evidence="2" type="ORF">EgrG_000394400</name>
</gene>
<evidence type="ECO:0000256" key="1">
    <source>
        <dbReference type="SAM" id="SignalP"/>
    </source>
</evidence>
<evidence type="ECO:0000313" key="2">
    <source>
        <dbReference type="EMBL" id="CDS24580.1"/>
    </source>
</evidence>
<dbReference type="EMBL" id="LK028610">
    <property type="protein sequence ID" value="CDS24580.1"/>
    <property type="molecule type" value="Genomic_DNA"/>
</dbReference>
<evidence type="ECO:0000313" key="3">
    <source>
        <dbReference type="Proteomes" id="UP000492820"/>
    </source>
</evidence>
<sequence length="77" mass="8968">MAMMTMRYLVLCFASPFALFVHFHDTFFPPLISTCVKRCQSIYLSYAFKPSHLELIPLTEHTHRHTNLVPAIVMLLK</sequence>
<organism evidence="2">
    <name type="scientific">Echinococcus granulosus</name>
    <name type="common">Hydatid tapeworm</name>
    <dbReference type="NCBI Taxonomy" id="6210"/>
    <lineage>
        <taxon>Eukaryota</taxon>
        <taxon>Metazoa</taxon>
        <taxon>Spiralia</taxon>
        <taxon>Lophotrochozoa</taxon>
        <taxon>Platyhelminthes</taxon>
        <taxon>Cestoda</taxon>
        <taxon>Eucestoda</taxon>
        <taxon>Cyclophyllidea</taxon>
        <taxon>Taeniidae</taxon>
        <taxon>Echinococcus</taxon>
        <taxon>Echinococcus granulosus group</taxon>
    </lineage>
</organism>
<keyword evidence="1" id="KW-0732">Signal</keyword>
<reference evidence="4" key="3">
    <citation type="submission" date="2020-10" db="UniProtKB">
        <authorList>
            <consortium name="WormBaseParasite"/>
        </authorList>
    </citation>
    <scope>IDENTIFICATION</scope>
</reference>
<dbReference type="WBParaSite" id="EgrG_000394400">
    <property type="protein sequence ID" value="EgrG_000394400"/>
    <property type="gene ID" value="EgrG_000394400"/>
</dbReference>
<name>A0A068X3S4_ECHGR</name>
<proteinExistence type="predicted"/>
<reference evidence="2 3" key="1">
    <citation type="journal article" date="2013" name="Nature">
        <title>The genomes of four tapeworm species reveal adaptations to parasitism.</title>
        <authorList>
            <person name="Tsai I.J."/>
            <person name="Zarowiecki M."/>
            <person name="Holroyd N."/>
            <person name="Garciarrubio A."/>
            <person name="Sanchez-Flores A."/>
            <person name="Brooks K.L."/>
            <person name="Tracey A."/>
            <person name="Bobes R.J."/>
            <person name="Fragoso G."/>
            <person name="Sciutto E."/>
            <person name="Aslett M."/>
            <person name="Beasley H."/>
            <person name="Bennett H.M."/>
            <person name="Cai J."/>
            <person name="Camicia F."/>
            <person name="Clark R."/>
            <person name="Cucher M."/>
            <person name="De Silva N."/>
            <person name="Day T.A."/>
            <person name="Deplazes P."/>
            <person name="Estrada K."/>
            <person name="Fernandez C."/>
            <person name="Holland P.W."/>
            <person name="Hou J."/>
            <person name="Hu S."/>
            <person name="Huckvale T."/>
            <person name="Hung S.S."/>
            <person name="Kamenetzky L."/>
            <person name="Keane J.A."/>
            <person name="Kiss F."/>
            <person name="Koziol U."/>
            <person name="Lambert O."/>
            <person name="Liu K."/>
            <person name="Luo X."/>
            <person name="Luo Y."/>
            <person name="Macchiaroli N."/>
            <person name="Nichol S."/>
            <person name="Paps J."/>
            <person name="Parkinson J."/>
            <person name="Pouchkina-Stantcheva N."/>
            <person name="Riddiford N."/>
            <person name="Rosenzvit M."/>
            <person name="Salinas G."/>
            <person name="Wasmuth J.D."/>
            <person name="Zamanian M."/>
            <person name="Zheng Y."/>
            <person name="Cai X."/>
            <person name="Soberon X."/>
            <person name="Olson P.D."/>
            <person name="Laclette J.P."/>
            <person name="Brehm K."/>
            <person name="Berriman M."/>
            <person name="Garciarrubio A."/>
            <person name="Bobes R.J."/>
            <person name="Fragoso G."/>
            <person name="Sanchez-Flores A."/>
            <person name="Estrada K."/>
            <person name="Cevallos M.A."/>
            <person name="Morett E."/>
            <person name="Gonzalez V."/>
            <person name="Portillo T."/>
            <person name="Ochoa-Leyva A."/>
            <person name="Jose M.V."/>
            <person name="Sciutto E."/>
            <person name="Landa A."/>
            <person name="Jimenez L."/>
            <person name="Valdes V."/>
            <person name="Carrero J.C."/>
            <person name="Larralde C."/>
            <person name="Morales-Montor J."/>
            <person name="Limon-Lason J."/>
            <person name="Soberon X."/>
            <person name="Laclette J.P."/>
        </authorList>
    </citation>
    <scope>NUCLEOTIDE SEQUENCE [LARGE SCALE GENOMIC DNA]</scope>
</reference>
<accession>A0A068X3S4</accession>
<reference evidence="2" key="2">
    <citation type="submission" date="2014-06" db="EMBL/GenBank/DDBJ databases">
        <authorList>
            <person name="Aslett M."/>
        </authorList>
    </citation>
    <scope>NUCLEOTIDE SEQUENCE</scope>
</reference>
<protein>
    <submittedName>
        <fullName evidence="2 4">Expressed protein</fullName>
    </submittedName>
</protein>